<name>A0A173ZZQ7_9CLOT</name>
<keyword evidence="2 6" id="KW-1003">Cell membrane</keyword>
<evidence type="ECO:0000313" key="8">
    <source>
        <dbReference type="EMBL" id="CUN80745.1"/>
    </source>
</evidence>
<protein>
    <submittedName>
        <fullName evidence="8">ABC transporter permease</fullName>
    </submittedName>
</protein>
<dbReference type="OrthoDB" id="9781780at2"/>
<organism evidence="8 9">
    <name type="scientific">Clostridium disporicum</name>
    <dbReference type="NCBI Taxonomy" id="84024"/>
    <lineage>
        <taxon>Bacteria</taxon>
        <taxon>Bacillati</taxon>
        <taxon>Bacillota</taxon>
        <taxon>Clostridia</taxon>
        <taxon>Eubacteriales</taxon>
        <taxon>Clostridiaceae</taxon>
        <taxon>Clostridium</taxon>
    </lineage>
</organism>
<dbReference type="InterPro" id="IPR003838">
    <property type="entry name" value="ABC3_permease_C"/>
</dbReference>
<feature type="transmembrane region" description="Helical" evidence="6">
    <location>
        <begin position="236"/>
        <end position="260"/>
    </location>
</feature>
<comment type="subcellular location">
    <subcellularLocation>
        <location evidence="1 6">Cell membrane</location>
        <topology evidence="1 6">Multi-pass membrane protein</topology>
    </subcellularLocation>
</comment>
<reference evidence="8 9" key="1">
    <citation type="submission" date="2015-09" db="EMBL/GenBank/DDBJ databases">
        <authorList>
            <consortium name="Pathogen Informatics"/>
        </authorList>
    </citation>
    <scope>NUCLEOTIDE SEQUENCE [LARGE SCALE GENOMIC DNA]</scope>
    <source>
        <strain evidence="8 9">2789STDY5834855</strain>
    </source>
</reference>
<gene>
    <name evidence="8" type="ORF">ERS852470_00766</name>
</gene>
<feature type="transmembrane region" description="Helical" evidence="6">
    <location>
        <begin position="626"/>
        <end position="647"/>
    </location>
</feature>
<dbReference type="EMBL" id="CYZV01000006">
    <property type="protein sequence ID" value="CUN80745.1"/>
    <property type="molecule type" value="Genomic_DNA"/>
</dbReference>
<dbReference type="PIRSF" id="PIRSF018968">
    <property type="entry name" value="ABC_permease_BceB"/>
    <property type="match status" value="1"/>
</dbReference>
<evidence type="ECO:0000259" key="7">
    <source>
        <dbReference type="Pfam" id="PF02687"/>
    </source>
</evidence>
<evidence type="ECO:0000256" key="2">
    <source>
        <dbReference type="ARBA" id="ARBA00022475"/>
    </source>
</evidence>
<dbReference type="PANTHER" id="PTHR46795">
    <property type="entry name" value="ABC TRANSPORTER PERMEASE-RELATED-RELATED"/>
    <property type="match status" value="1"/>
</dbReference>
<evidence type="ECO:0000256" key="5">
    <source>
        <dbReference type="ARBA" id="ARBA00023136"/>
    </source>
</evidence>
<feature type="transmembrane region" description="Helical" evidence="6">
    <location>
        <begin position="592"/>
        <end position="614"/>
    </location>
</feature>
<evidence type="ECO:0000256" key="1">
    <source>
        <dbReference type="ARBA" id="ARBA00004651"/>
    </source>
</evidence>
<sequence length="657" mass="73201">MYFKLATRNLKKSLKDYTIYFLTLVFGVCIFYTFNSIESQKVMMDLTDMQAAAFQLIDVVMGVASVFISFVLGFLIVYANNFLIRRRKKEFGIYMTLGMENKQLSRLIFIETMLIGVVSLVVGVALGVLLSQGLSIFTAKLFKVNLVNFTFVFSKIAFIKTLVCFGLIYLVVLIFNSFTIRKVKLIDLLTSAKKNESLKVKNIWISVITFVISIVMIGSAYFIVLKNGVAIASPTAIGIPVLLGSIGTLLFFFSLSGFLLKIMQNNKKFYLKDLNMFVLRQINSKINTTFISMTFICLMLFIAICTFSSGFGISRGLNKDVQDLTQFDSSIWNLNGDNIEDLLGKNNLDDISNYAEYTNYNSEVPYSKFLSKNGIEKGSSYYPVFADSNINTITLSDFNGLLILLGKDTVELGQNEYLAFGDIDDMQAVIQEAIDNNTKININGKELSPSSNKVFNIVAYDSTLKNNICTFVVNDDVVNGLTAINTYLNVNYKDDKLKSEEAINKLIKDNNAKDGTQIYYISKENVEATTAGLGAVVSYLAIYMGVIFLITSAAVLALQQLCESADNIYRYELLKKVGVDEKIINKSLFTQIGIYFIIPLALALVHSIAGLKFAQGIVSIVGDGSMMKYILITLVVLIIIYGGYFIATYNGSKKMIK</sequence>
<dbReference type="RefSeq" id="WP_042398038.1">
    <property type="nucleotide sequence ID" value="NZ_CYZV01000006.1"/>
</dbReference>
<evidence type="ECO:0000313" key="9">
    <source>
        <dbReference type="Proteomes" id="UP000095558"/>
    </source>
</evidence>
<feature type="transmembrane region" description="Helical" evidence="6">
    <location>
        <begin position="54"/>
        <end position="79"/>
    </location>
</feature>
<dbReference type="InterPro" id="IPR027022">
    <property type="entry name" value="ABC_permease_BceB-typ"/>
</dbReference>
<dbReference type="Proteomes" id="UP000095558">
    <property type="component" value="Unassembled WGS sequence"/>
</dbReference>
<keyword evidence="6" id="KW-0813">Transport</keyword>
<feature type="transmembrane region" description="Helical" evidence="6">
    <location>
        <begin position="536"/>
        <end position="558"/>
    </location>
</feature>
<dbReference type="GO" id="GO:0055085">
    <property type="term" value="P:transmembrane transport"/>
    <property type="evidence" value="ECO:0007669"/>
    <property type="project" value="UniProtKB-UniRule"/>
</dbReference>
<feature type="transmembrane region" description="Helical" evidence="6">
    <location>
        <begin position="107"/>
        <end position="131"/>
    </location>
</feature>
<dbReference type="GO" id="GO:0005886">
    <property type="term" value="C:plasma membrane"/>
    <property type="evidence" value="ECO:0007669"/>
    <property type="project" value="UniProtKB-SubCell"/>
</dbReference>
<feature type="transmembrane region" description="Helical" evidence="6">
    <location>
        <begin position="151"/>
        <end position="175"/>
    </location>
</feature>
<dbReference type="InterPro" id="IPR052536">
    <property type="entry name" value="ABC-4_Integral_Memb_Prot"/>
</dbReference>
<proteinExistence type="inferred from homology"/>
<feature type="domain" description="ABC3 transporter permease C-terminal" evidence="7">
    <location>
        <begin position="63"/>
        <end position="176"/>
    </location>
</feature>
<evidence type="ECO:0000256" key="3">
    <source>
        <dbReference type="ARBA" id="ARBA00022692"/>
    </source>
</evidence>
<keyword evidence="3 6" id="KW-0812">Transmembrane</keyword>
<feature type="transmembrane region" description="Helical" evidence="6">
    <location>
        <begin position="17"/>
        <end position="34"/>
    </location>
</feature>
<dbReference type="Pfam" id="PF02687">
    <property type="entry name" value="FtsX"/>
    <property type="match status" value="1"/>
</dbReference>
<keyword evidence="4 6" id="KW-1133">Transmembrane helix</keyword>
<evidence type="ECO:0000256" key="6">
    <source>
        <dbReference type="PIRNR" id="PIRNR018968"/>
    </source>
</evidence>
<dbReference type="AlphaFoldDB" id="A0A173ZZQ7"/>
<dbReference type="GeneID" id="83011889"/>
<comment type="similarity">
    <text evidence="6">Belongs to the ABC-4 integral membrane protein family.</text>
</comment>
<dbReference type="PANTHER" id="PTHR46795:SF3">
    <property type="entry name" value="ABC TRANSPORTER PERMEASE"/>
    <property type="match status" value="1"/>
</dbReference>
<accession>A0A173ZZQ7</accession>
<keyword evidence="5 6" id="KW-0472">Membrane</keyword>
<feature type="transmembrane region" description="Helical" evidence="6">
    <location>
        <begin position="203"/>
        <end position="224"/>
    </location>
</feature>
<evidence type="ECO:0000256" key="4">
    <source>
        <dbReference type="ARBA" id="ARBA00022989"/>
    </source>
</evidence>
<feature type="transmembrane region" description="Helical" evidence="6">
    <location>
        <begin position="290"/>
        <end position="313"/>
    </location>
</feature>